<dbReference type="AlphaFoldDB" id="C8VYZ8"/>
<gene>
    <name evidence="2" type="ordered locus">Dtox_2079</name>
</gene>
<dbReference type="STRING" id="485916.Dtox_2079"/>
<evidence type="ECO:0000313" key="3">
    <source>
        <dbReference type="Proteomes" id="UP000002217"/>
    </source>
</evidence>
<keyword evidence="1" id="KW-1133">Transmembrane helix</keyword>
<dbReference type="EMBL" id="CP001720">
    <property type="protein sequence ID" value="ACV62908.1"/>
    <property type="molecule type" value="Genomic_DNA"/>
</dbReference>
<proteinExistence type="predicted"/>
<keyword evidence="1" id="KW-0472">Membrane</keyword>
<organism evidence="2 3">
    <name type="scientific">Desulfofarcimen acetoxidans (strain ATCC 49208 / DSM 771 / KCTC 5769 / VKM B-1644 / 5575)</name>
    <name type="common">Desulfotomaculum acetoxidans</name>
    <dbReference type="NCBI Taxonomy" id="485916"/>
    <lineage>
        <taxon>Bacteria</taxon>
        <taxon>Bacillati</taxon>
        <taxon>Bacillota</taxon>
        <taxon>Clostridia</taxon>
        <taxon>Eubacteriales</taxon>
        <taxon>Peptococcaceae</taxon>
        <taxon>Desulfofarcimen</taxon>
    </lineage>
</organism>
<accession>C8VYZ8</accession>
<sequence>MKQERGKVLEFKPRQDKKLKDVEYQDPAKRELHQKREREKKLKEKQSKIFRNIGLFILICFIFYLIKVTF</sequence>
<evidence type="ECO:0000256" key="1">
    <source>
        <dbReference type="SAM" id="Phobius"/>
    </source>
</evidence>
<name>C8VYZ8_DESAS</name>
<feature type="transmembrane region" description="Helical" evidence="1">
    <location>
        <begin position="49"/>
        <end position="66"/>
    </location>
</feature>
<reference evidence="2 3" key="1">
    <citation type="journal article" date="2009" name="Stand. Genomic Sci.">
        <title>Complete genome sequence of Desulfotomaculum acetoxidans type strain (5575).</title>
        <authorList>
            <person name="Spring S."/>
            <person name="Lapidus A."/>
            <person name="Schroder M."/>
            <person name="Gleim D."/>
            <person name="Sims D."/>
            <person name="Meincke L."/>
            <person name="Glavina Del Rio T."/>
            <person name="Tice H."/>
            <person name="Copeland A."/>
            <person name="Cheng J.F."/>
            <person name="Lucas S."/>
            <person name="Chen F."/>
            <person name="Nolan M."/>
            <person name="Bruce D."/>
            <person name="Goodwin L."/>
            <person name="Pitluck S."/>
            <person name="Ivanova N."/>
            <person name="Mavromatis K."/>
            <person name="Mikhailova N."/>
            <person name="Pati A."/>
            <person name="Chen A."/>
            <person name="Palaniappan K."/>
            <person name="Land M."/>
            <person name="Hauser L."/>
            <person name="Chang Y.J."/>
            <person name="Jeffries C.D."/>
            <person name="Chain P."/>
            <person name="Saunders E."/>
            <person name="Brettin T."/>
            <person name="Detter J.C."/>
            <person name="Goker M."/>
            <person name="Bristow J."/>
            <person name="Eisen J.A."/>
            <person name="Markowitz V."/>
            <person name="Hugenholtz P."/>
            <person name="Kyrpides N.C."/>
            <person name="Klenk H.P."/>
            <person name="Han C."/>
        </authorList>
    </citation>
    <scope>NUCLEOTIDE SEQUENCE [LARGE SCALE GENOMIC DNA]</scope>
    <source>
        <strain evidence="3">ATCC 49208 / DSM 771 / VKM B-1644</strain>
    </source>
</reference>
<keyword evidence="1" id="KW-0812">Transmembrane</keyword>
<keyword evidence="3" id="KW-1185">Reference proteome</keyword>
<evidence type="ECO:0000313" key="2">
    <source>
        <dbReference type="EMBL" id="ACV62908.1"/>
    </source>
</evidence>
<dbReference type="HOGENOM" id="CLU_2698663_0_0_9"/>
<dbReference type="RefSeq" id="WP_015757612.1">
    <property type="nucleotide sequence ID" value="NC_013216.1"/>
</dbReference>
<dbReference type="KEGG" id="dae:Dtox_2079"/>
<protein>
    <submittedName>
        <fullName evidence="2">Uncharacterized protein</fullName>
    </submittedName>
</protein>
<dbReference type="Proteomes" id="UP000002217">
    <property type="component" value="Chromosome"/>
</dbReference>